<dbReference type="AlphaFoldDB" id="A0A212LMT8"/>
<dbReference type="PANTHER" id="PTHR22911:SF76">
    <property type="entry name" value="EAMA DOMAIN-CONTAINING PROTEIN"/>
    <property type="match status" value="1"/>
</dbReference>
<reference evidence="2" key="1">
    <citation type="submission" date="2016-08" db="EMBL/GenBank/DDBJ databases">
        <authorList>
            <person name="Seilhamer J.J."/>
        </authorList>
    </citation>
    <scope>NUCLEOTIDE SEQUENCE</scope>
    <source>
        <strain evidence="2">86</strain>
    </source>
</reference>
<dbReference type="InterPro" id="IPR037185">
    <property type="entry name" value="EmrE-like"/>
</dbReference>
<dbReference type="InterPro" id="IPR000620">
    <property type="entry name" value="EamA_dom"/>
</dbReference>
<name>A0A212LMT8_9HYPH</name>
<sequence length="297" mass="30835">MSTARSLPLSARPGEVVAFLALCLGAVAMGVSPVFVRIADVGPFASAFWRVALAIPVLAIWAASEGGSRALVSAFRSRAIWLAGFFFSIDLFFWHLSILHTSIANATFLSSMAPIWVLLFSGLFIGEKVGRREAGGVIVCILGGAVLLGGSYTLDSTKLIGDIYGVGTSFGFGTYFLAVRAARREHKTGTVTFGATTVTALCLGIVAFAFEPKLLPSSLAGAATLAALAYVSHIGGQGLLAFALGYLSAAFSSLVIFMEVIAAAALAFLVFGEAIGWSQAAGGLMILGGIWIARPRS</sequence>
<protein>
    <submittedName>
        <fullName evidence="2">CoxK</fullName>
    </submittedName>
</protein>
<feature type="domain" description="EamA" evidence="1">
    <location>
        <begin position="19"/>
        <end position="147"/>
    </location>
</feature>
<dbReference type="EMBL" id="FMJD01000013">
    <property type="protein sequence ID" value="SCM78852.1"/>
    <property type="molecule type" value="Genomic_DNA"/>
</dbReference>
<proteinExistence type="predicted"/>
<evidence type="ECO:0000259" key="1">
    <source>
        <dbReference type="Pfam" id="PF00892"/>
    </source>
</evidence>
<dbReference type="Pfam" id="PF00892">
    <property type="entry name" value="EamA"/>
    <property type="match status" value="2"/>
</dbReference>
<accession>A0A212LMT8</accession>
<gene>
    <name evidence="2" type="ORF">KL86PLE_90112</name>
</gene>
<evidence type="ECO:0000313" key="2">
    <source>
        <dbReference type="EMBL" id="SCM78852.1"/>
    </source>
</evidence>
<dbReference type="GO" id="GO:0016020">
    <property type="term" value="C:membrane"/>
    <property type="evidence" value="ECO:0007669"/>
    <property type="project" value="InterPro"/>
</dbReference>
<organism evidence="2">
    <name type="scientific">uncultured Pleomorphomonas sp</name>
    <dbReference type="NCBI Taxonomy" id="442121"/>
    <lineage>
        <taxon>Bacteria</taxon>
        <taxon>Pseudomonadati</taxon>
        <taxon>Pseudomonadota</taxon>
        <taxon>Alphaproteobacteria</taxon>
        <taxon>Hyphomicrobiales</taxon>
        <taxon>Pleomorphomonadaceae</taxon>
        <taxon>Pleomorphomonas</taxon>
        <taxon>environmental samples</taxon>
    </lineage>
</organism>
<dbReference type="SUPFAM" id="SSF103481">
    <property type="entry name" value="Multidrug resistance efflux transporter EmrE"/>
    <property type="match status" value="2"/>
</dbReference>
<feature type="domain" description="EamA" evidence="1">
    <location>
        <begin position="160"/>
        <end position="292"/>
    </location>
</feature>
<dbReference type="PANTHER" id="PTHR22911">
    <property type="entry name" value="ACYL-MALONYL CONDENSING ENZYME-RELATED"/>
    <property type="match status" value="1"/>
</dbReference>
<dbReference type="RefSeq" id="WP_288198282.1">
    <property type="nucleotide sequence ID" value="NZ_LT608334.1"/>
</dbReference>